<dbReference type="Proteomes" id="UP000236454">
    <property type="component" value="Unassembled WGS sequence"/>
</dbReference>
<feature type="domain" description="Peptidase M13 C-terminal" evidence="8">
    <location>
        <begin position="478"/>
        <end position="674"/>
    </location>
</feature>
<evidence type="ECO:0000256" key="4">
    <source>
        <dbReference type="ARBA" id="ARBA00022723"/>
    </source>
</evidence>
<evidence type="ECO:0000256" key="5">
    <source>
        <dbReference type="ARBA" id="ARBA00022801"/>
    </source>
</evidence>
<keyword evidence="3" id="KW-0645">Protease</keyword>
<dbReference type="AlphaFoldDB" id="A0A1I6X8J2"/>
<keyword evidence="4" id="KW-0479">Metal-binding</keyword>
<dbReference type="PROSITE" id="PS51885">
    <property type="entry name" value="NEPRILYSIN"/>
    <property type="match status" value="1"/>
</dbReference>
<keyword evidence="6" id="KW-0862">Zinc</keyword>
<evidence type="ECO:0000256" key="3">
    <source>
        <dbReference type="ARBA" id="ARBA00022670"/>
    </source>
</evidence>
<evidence type="ECO:0000256" key="6">
    <source>
        <dbReference type="ARBA" id="ARBA00022833"/>
    </source>
</evidence>
<dbReference type="STRING" id="477690.SAMN05216474_0015"/>
<evidence type="ECO:0000256" key="7">
    <source>
        <dbReference type="ARBA" id="ARBA00023049"/>
    </source>
</evidence>
<dbReference type="GO" id="GO:0016485">
    <property type="term" value="P:protein processing"/>
    <property type="evidence" value="ECO:0007669"/>
    <property type="project" value="TreeGrafter"/>
</dbReference>
<dbReference type="EMBL" id="FPAS01000001">
    <property type="protein sequence ID" value="SFT34668.1"/>
    <property type="molecule type" value="Genomic_DNA"/>
</dbReference>
<dbReference type="SUPFAM" id="SSF55486">
    <property type="entry name" value="Metalloproteases ('zincins'), catalytic domain"/>
    <property type="match status" value="1"/>
</dbReference>
<dbReference type="Pfam" id="PF05649">
    <property type="entry name" value="Peptidase_M13_N"/>
    <property type="match status" value="1"/>
</dbReference>
<dbReference type="OrthoDB" id="9775677at2"/>
<evidence type="ECO:0000259" key="8">
    <source>
        <dbReference type="Pfam" id="PF01431"/>
    </source>
</evidence>
<evidence type="ECO:0000256" key="2">
    <source>
        <dbReference type="ARBA" id="ARBA00007357"/>
    </source>
</evidence>
<dbReference type="PRINTS" id="PR00786">
    <property type="entry name" value="NEPRILYSIN"/>
</dbReference>
<dbReference type="RefSeq" id="WP_090244717.1">
    <property type="nucleotide sequence ID" value="NZ_FPAS01000001.1"/>
</dbReference>
<comment type="cofactor">
    <cofactor evidence="1">
        <name>Zn(2+)</name>
        <dbReference type="ChEBI" id="CHEBI:29105"/>
    </cofactor>
</comment>
<dbReference type="InterPro" id="IPR018497">
    <property type="entry name" value="Peptidase_M13_C"/>
</dbReference>
<proteinExistence type="inferred from homology"/>
<dbReference type="GO" id="GO:0046872">
    <property type="term" value="F:metal ion binding"/>
    <property type="evidence" value="ECO:0007669"/>
    <property type="project" value="UniProtKB-KW"/>
</dbReference>
<dbReference type="GO" id="GO:0004222">
    <property type="term" value="F:metalloendopeptidase activity"/>
    <property type="evidence" value="ECO:0007669"/>
    <property type="project" value="InterPro"/>
</dbReference>
<dbReference type="GO" id="GO:0005886">
    <property type="term" value="C:plasma membrane"/>
    <property type="evidence" value="ECO:0007669"/>
    <property type="project" value="TreeGrafter"/>
</dbReference>
<accession>A0A1I6X8J2</accession>
<sequence>MIKQISILSVSALVATSCGIFTGKDKNELRSSDGQKTIDLSYMDKSVKASEDFFTYANGTWVKNNPVPASESRWGSFNELDQENKKKLKAILDDAVKANAPEGDIQQLLGAYYASYINMDQRNKNALGPVEELIYNITEMKTKDELPAILAQLHNKGISAFFNFGVGQDLKKVDEHVLYLSQGGIGLPNRNYYLDKDKESILSDYKGYITNLIGITGLRDRDNFAGAVVAWEQNMSASMMEPKELRIPENTYNPTDFAEVAQYFQNFDFRLYTHTRGFGDIETPIIVGQPGFFETLGNQITDAPFEQIKMYMKWCVLNHYAPHLSQDFVDASFNFYGKTIKGSQEMKPIEERAINEITDIAIGEALGKAFVERHFSEAAKERVNKMVDNLLIVFEERINNLDWMSAETKQQAQLKLASIGRKLGFPEEWKDFSGLKLSKDNYIANVDACTEFSIKENMAKLNKPVDKKEWGMPAHMVNAYYHPLLNEIAFPAGIMQPPFFDMEAEDAVNYGTIGMVIGHEFTHGFDDMGSKFAADGSFTNWWSEADRSAFEKRTEKLGNTFEQFCAIEGHCVNPDLTMGENIADLGGITMAYHAYTRTEEFKEGEEIKGFTPAQRFFIAYAQLWKINYTEAELKNRLENDPHSPGMYRVNGPLMNCPEFFEAFQVAEGDAMRNSADKISKIW</sequence>
<dbReference type="InterPro" id="IPR042089">
    <property type="entry name" value="Peptidase_M13_dom_2"/>
</dbReference>
<feature type="domain" description="Peptidase M13 N-terminal" evidence="9">
    <location>
        <begin position="51"/>
        <end position="426"/>
    </location>
</feature>
<dbReference type="InterPro" id="IPR000718">
    <property type="entry name" value="Peptidase_M13"/>
</dbReference>
<dbReference type="Gene3D" id="1.10.1380.10">
    <property type="entry name" value="Neutral endopeptidase , domain2"/>
    <property type="match status" value="1"/>
</dbReference>
<organism evidence="10 11">
    <name type="scientific">Lishizhenia tianjinensis</name>
    <dbReference type="NCBI Taxonomy" id="477690"/>
    <lineage>
        <taxon>Bacteria</taxon>
        <taxon>Pseudomonadati</taxon>
        <taxon>Bacteroidota</taxon>
        <taxon>Flavobacteriia</taxon>
        <taxon>Flavobacteriales</taxon>
        <taxon>Crocinitomicaceae</taxon>
        <taxon>Lishizhenia</taxon>
    </lineage>
</organism>
<keyword evidence="7" id="KW-0482">Metalloprotease</keyword>
<dbReference type="PROSITE" id="PS51257">
    <property type="entry name" value="PROKAR_LIPOPROTEIN"/>
    <property type="match status" value="1"/>
</dbReference>
<evidence type="ECO:0000313" key="10">
    <source>
        <dbReference type="EMBL" id="SFT34668.1"/>
    </source>
</evidence>
<dbReference type="InterPro" id="IPR024079">
    <property type="entry name" value="MetalloPept_cat_dom_sf"/>
</dbReference>
<keyword evidence="5" id="KW-0378">Hydrolase</keyword>
<dbReference type="CDD" id="cd08662">
    <property type="entry name" value="M13"/>
    <property type="match status" value="1"/>
</dbReference>
<dbReference type="Gene3D" id="3.40.390.10">
    <property type="entry name" value="Collagenase (Catalytic Domain)"/>
    <property type="match status" value="1"/>
</dbReference>
<comment type="similarity">
    <text evidence="2">Belongs to the peptidase M13 family.</text>
</comment>
<evidence type="ECO:0000259" key="9">
    <source>
        <dbReference type="Pfam" id="PF05649"/>
    </source>
</evidence>
<dbReference type="PANTHER" id="PTHR11733:SF167">
    <property type="entry name" value="FI17812P1-RELATED"/>
    <property type="match status" value="1"/>
</dbReference>
<dbReference type="InterPro" id="IPR008753">
    <property type="entry name" value="Peptidase_M13_N"/>
</dbReference>
<evidence type="ECO:0000256" key="1">
    <source>
        <dbReference type="ARBA" id="ARBA00001947"/>
    </source>
</evidence>
<name>A0A1I6X8J2_9FLAO</name>
<keyword evidence="11" id="KW-1185">Reference proteome</keyword>
<reference evidence="10 11" key="1">
    <citation type="submission" date="2016-10" db="EMBL/GenBank/DDBJ databases">
        <authorList>
            <person name="de Groot N.N."/>
        </authorList>
    </citation>
    <scope>NUCLEOTIDE SEQUENCE [LARGE SCALE GENOMIC DNA]</scope>
    <source>
        <strain evidence="10 11">CGMCC 1.7005</strain>
    </source>
</reference>
<dbReference type="PANTHER" id="PTHR11733">
    <property type="entry name" value="ZINC METALLOPROTEASE FAMILY M13 NEPRILYSIN-RELATED"/>
    <property type="match status" value="1"/>
</dbReference>
<evidence type="ECO:0000313" key="11">
    <source>
        <dbReference type="Proteomes" id="UP000236454"/>
    </source>
</evidence>
<gene>
    <name evidence="10" type="ORF">SAMN05216474_0015</name>
</gene>
<protein>
    <submittedName>
        <fullName evidence="10">Endothelin-converting enzyme Metallo peptidase. MEROPS family M13</fullName>
    </submittedName>
</protein>
<dbReference type="Pfam" id="PF01431">
    <property type="entry name" value="Peptidase_M13"/>
    <property type="match status" value="1"/>
</dbReference>